<dbReference type="PANTHER" id="PTHR30246:SF1">
    <property type="entry name" value="2-DEHYDRO-3-DEOXY-6-PHOSPHOGALACTONATE ALDOLASE-RELATED"/>
    <property type="match status" value="1"/>
</dbReference>
<dbReference type="AlphaFoldDB" id="A0A812MS38"/>
<keyword evidence="4" id="KW-0456">Lyase</keyword>
<dbReference type="GO" id="GO:0016829">
    <property type="term" value="F:lyase activity"/>
    <property type="evidence" value="ECO:0007669"/>
    <property type="project" value="UniProtKB-KW"/>
</dbReference>
<evidence type="ECO:0000256" key="4">
    <source>
        <dbReference type="ARBA" id="ARBA00023239"/>
    </source>
</evidence>
<dbReference type="CDD" id="cd00452">
    <property type="entry name" value="KDPG_aldolase"/>
    <property type="match status" value="1"/>
</dbReference>
<dbReference type="InterPro" id="IPR013785">
    <property type="entry name" value="Aldolase_TIM"/>
</dbReference>
<dbReference type="PROSITE" id="PS00160">
    <property type="entry name" value="ALDOLASE_KDPG_KHG_2"/>
    <property type="match status" value="1"/>
</dbReference>
<name>A0A812MS38_SYMPI</name>
<organism evidence="6 7">
    <name type="scientific">Symbiodinium pilosum</name>
    <name type="common">Dinoflagellate</name>
    <dbReference type="NCBI Taxonomy" id="2952"/>
    <lineage>
        <taxon>Eukaryota</taxon>
        <taxon>Sar</taxon>
        <taxon>Alveolata</taxon>
        <taxon>Dinophyceae</taxon>
        <taxon>Suessiales</taxon>
        <taxon>Symbiodiniaceae</taxon>
        <taxon>Symbiodinium</taxon>
    </lineage>
</organism>
<dbReference type="SUPFAM" id="SSF51569">
    <property type="entry name" value="Aldolase"/>
    <property type="match status" value="1"/>
</dbReference>
<keyword evidence="7" id="KW-1185">Reference proteome</keyword>
<dbReference type="Gene3D" id="3.20.20.70">
    <property type="entry name" value="Aldolase class I"/>
    <property type="match status" value="1"/>
</dbReference>
<dbReference type="InterPro" id="IPR031338">
    <property type="entry name" value="KDPG/KHG_AS_2"/>
</dbReference>
<dbReference type="NCBIfam" id="TIGR01182">
    <property type="entry name" value="eda"/>
    <property type="match status" value="1"/>
</dbReference>
<dbReference type="NCBIfam" id="NF004325">
    <property type="entry name" value="PRK05718.1"/>
    <property type="match status" value="1"/>
</dbReference>
<evidence type="ECO:0000256" key="5">
    <source>
        <dbReference type="ARBA" id="ARBA00023277"/>
    </source>
</evidence>
<accession>A0A812MS38</accession>
<protein>
    <submittedName>
        <fullName evidence="6">Eda protein</fullName>
    </submittedName>
</protein>
<evidence type="ECO:0000256" key="2">
    <source>
        <dbReference type="ARBA" id="ARBA00006906"/>
    </source>
</evidence>
<dbReference type="OrthoDB" id="445592at2759"/>
<gene>
    <name evidence="6" type="primary">eda</name>
    <name evidence="6" type="ORF">SPIL2461_LOCUS6262</name>
</gene>
<evidence type="ECO:0000313" key="6">
    <source>
        <dbReference type="EMBL" id="CAE7279668.1"/>
    </source>
</evidence>
<comment type="subunit">
    <text evidence="3">Homotrimer.</text>
</comment>
<proteinExistence type="inferred from homology"/>
<dbReference type="Pfam" id="PF01081">
    <property type="entry name" value="Aldolase"/>
    <property type="match status" value="1"/>
</dbReference>
<comment type="caution">
    <text evidence="6">The sequence shown here is derived from an EMBL/GenBank/DDBJ whole genome shotgun (WGS) entry which is preliminary data.</text>
</comment>
<evidence type="ECO:0000256" key="3">
    <source>
        <dbReference type="ARBA" id="ARBA00011233"/>
    </source>
</evidence>
<dbReference type="PANTHER" id="PTHR30246">
    <property type="entry name" value="2-KETO-3-DEOXY-6-PHOSPHOGLUCONATE ALDOLASE"/>
    <property type="match status" value="1"/>
</dbReference>
<keyword evidence="5" id="KW-0119">Carbohydrate metabolism</keyword>
<comment type="pathway">
    <text evidence="1">Carbohydrate acid metabolism.</text>
</comment>
<comment type="similarity">
    <text evidence="2">Belongs to the KHG/KDPG aldolase family.</text>
</comment>
<dbReference type="Proteomes" id="UP000649617">
    <property type="component" value="Unassembled WGS sequence"/>
</dbReference>
<reference evidence="6" key="1">
    <citation type="submission" date="2021-02" db="EMBL/GenBank/DDBJ databases">
        <authorList>
            <person name="Dougan E. K."/>
            <person name="Rhodes N."/>
            <person name="Thang M."/>
            <person name="Chan C."/>
        </authorList>
    </citation>
    <scope>NUCLEOTIDE SEQUENCE</scope>
</reference>
<dbReference type="InterPro" id="IPR000887">
    <property type="entry name" value="Aldlse_KDPG_KHG"/>
</dbReference>
<sequence>MTYRLQPKTPALVLHYRADMSSSSSSSAFLGAVAVGAAAGALAGGEKSFVEEHAAQALAREFAPRRWPHTGIAAPSRPTVAEKLKQALVVPVVAMQDASGAPALAAALIEGGLTAIEVVFRTAAAEEALRRMAAAEPNALVGAGTVLSVDQAKRAVDAGAQFIVSPGLNPEVVNWCLENGVAVIPGVATPTEVESAMRLGLSVLKFFPAEANGGVNALKAISAPYGQITWMPTGGVSEDNLEKYLMLPQVACCGGSWMVPQDAVAQGNWRYVKDLSQRARQLAQTIATKKRGK</sequence>
<evidence type="ECO:0000313" key="7">
    <source>
        <dbReference type="Proteomes" id="UP000649617"/>
    </source>
</evidence>
<evidence type="ECO:0000256" key="1">
    <source>
        <dbReference type="ARBA" id="ARBA00004761"/>
    </source>
</evidence>
<dbReference type="EMBL" id="CAJNIZ010009335">
    <property type="protein sequence ID" value="CAE7279668.1"/>
    <property type="molecule type" value="Genomic_DNA"/>
</dbReference>